<dbReference type="Gene3D" id="3.30.460.40">
    <property type="match status" value="1"/>
</dbReference>
<comment type="caution">
    <text evidence="1">The sequence shown here is derived from an EMBL/GenBank/DDBJ whole genome shotgun (WGS) entry which is preliminary data.</text>
</comment>
<organism evidence="1 2">
    <name type="scientific">Microbacterium koreense</name>
    <dbReference type="NCBI Taxonomy" id="323761"/>
    <lineage>
        <taxon>Bacteria</taxon>
        <taxon>Bacillati</taxon>
        <taxon>Actinomycetota</taxon>
        <taxon>Actinomycetes</taxon>
        <taxon>Micrococcales</taxon>
        <taxon>Microbacteriaceae</taxon>
        <taxon>Microbacterium</taxon>
    </lineage>
</organism>
<reference evidence="2" key="1">
    <citation type="journal article" date="2019" name="Int. J. Syst. Evol. Microbiol.">
        <title>The Global Catalogue of Microorganisms (GCM) 10K type strain sequencing project: providing services to taxonomists for standard genome sequencing and annotation.</title>
        <authorList>
            <consortium name="The Broad Institute Genomics Platform"/>
            <consortium name="The Broad Institute Genome Sequencing Center for Infectious Disease"/>
            <person name="Wu L."/>
            <person name="Ma J."/>
        </authorList>
    </citation>
    <scope>NUCLEOTIDE SEQUENCE [LARGE SCALE GENOMIC DNA]</scope>
    <source>
        <strain evidence="2">CCUG 50754</strain>
    </source>
</reference>
<dbReference type="InterPro" id="IPR019646">
    <property type="entry name" value="Aminoglyc_AdlTrfase"/>
</dbReference>
<dbReference type="Pfam" id="PF10706">
    <property type="entry name" value="Aminoglyc_resit"/>
    <property type="match status" value="1"/>
</dbReference>
<keyword evidence="2" id="KW-1185">Reference proteome</keyword>
<accession>A0ABW2ZQB8</accession>
<gene>
    <name evidence="1" type="ORF">ACFQZV_05885</name>
</gene>
<proteinExistence type="predicted"/>
<evidence type="ECO:0000313" key="2">
    <source>
        <dbReference type="Proteomes" id="UP001597042"/>
    </source>
</evidence>
<dbReference type="Proteomes" id="UP001597042">
    <property type="component" value="Unassembled WGS sequence"/>
</dbReference>
<sequence length="202" mass="22323">MPDLGQVADALGRIPVRWWISGGAALDLWVGRRIRARDHVDVSVVASDLPAVVDALPRRFRAWVRLEDGLVPTSDLDDIAGSGTVFVRDDDAGCAFTLRPEDGSPDAWIYRRDPRLQVPWDRAVLDLSGIPAGAPEVQLVWKSLRPRPEDDADREAVVPTLDTAAKTFFETALLRIHPHSAWAIPIRTPFAPAKSSWARRPA</sequence>
<name>A0ABW2ZQB8_9MICO</name>
<evidence type="ECO:0000313" key="1">
    <source>
        <dbReference type="EMBL" id="MFD0780828.1"/>
    </source>
</evidence>
<dbReference type="RefSeq" id="WP_378753540.1">
    <property type="nucleotide sequence ID" value="NZ_JBHSSV010000017.1"/>
</dbReference>
<protein>
    <submittedName>
        <fullName evidence="1">Nucleotidyltransferase domain-containing protein</fullName>
    </submittedName>
</protein>
<dbReference type="EMBL" id="JBHTIM010000001">
    <property type="protein sequence ID" value="MFD0780828.1"/>
    <property type="molecule type" value="Genomic_DNA"/>
</dbReference>